<evidence type="ECO:0000256" key="2">
    <source>
        <dbReference type="ARBA" id="ARBA00022525"/>
    </source>
</evidence>
<accession>A0A7Y4KHR5</accession>
<feature type="domain" description="Carbohydrate-binding module family 96" evidence="4">
    <location>
        <begin position="609"/>
        <end position="768"/>
    </location>
</feature>
<keyword evidence="6" id="KW-1185">Reference proteome</keyword>
<proteinExistence type="predicted"/>
<dbReference type="NCBIfam" id="NF033679">
    <property type="entry name" value="DNRLRE_dom"/>
    <property type="match status" value="4"/>
</dbReference>
<evidence type="ECO:0000259" key="4">
    <source>
        <dbReference type="Pfam" id="PF24517"/>
    </source>
</evidence>
<dbReference type="GO" id="GO:0005576">
    <property type="term" value="C:extracellular region"/>
    <property type="evidence" value="ECO:0007669"/>
    <property type="project" value="UniProtKB-SubCell"/>
</dbReference>
<dbReference type="Pfam" id="PF24517">
    <property type="entry name" value="CBM96"/>
    <property type="match status" value="4"/>
</dbReference>
<protein>
    <submittedName>
        <fullName evidence="5">DNRLRE domain-containing protein</fullName>
    </submittedName>
</protein>
<evidence type="ECO:0000256" key="3">
    <source>
        <dbReference type="ARBA" id="ARBA00022729"/>
    </source>
</evidence>
<feature type="domain" description="Carbohydrate-binding module family 96" evidence="4">
    <location>
        <begin position="426"/>
        <end position="593"/>
    </location>
</feature>
<comment type="subcellular location">
    <subcellularLocation>
        <location evidence="1">Secreted</location>
    </subcellularLocation>
</comment>
<organism evidence="5 6">
    <name type="scientific">Corallococcus exercitus</name>
    <dbReference type="NCBI Taxonomy" id="2316736"/>
    <lineage>
        <taxon>Bacteria</taxon>
        <taxon>Pseudomonadati</taxon>
        <taxon>Myxococcota</taxon>
        <taxon>Myxococcia</taxon>
        <taxon>Myxococcales</taxon>
        <taxon>Cystobacterineae</taxon>
        <taxon>Myxococcaceae</taxon>
        <taxon>Corallococcus</taxon>
    </lineage>
</organism>
<gene>
    <name evidence="5" type="ORF">HMI49_12125</name>
</gene>
<sequence length="785" mass="84841">MHRAPPWKQSVRSLLIAPLVVGLVPGCDGAETPPRPAPLARAHAAPLTAVPTPKQLILEPEADTYVRAASPSTNFGTAQNLYVDSAKAETYLRFNLSGIPAGAHIASVMLQALAYDGSSAGGDGSVYAHLVPDDTWSETGMTWSNRPAVTGDRLGSWWLWNPNTTPKPLQVGVNFSPKLKAPVQQALDSDGLVSFRLMSPGYHTVYRSREYSVASERPKLIINYFEPGDPQVTTDLQVVALYPQADAQVVAGSPTTNYGKSAALTVDRTAAESFLRFGLGSVPVNAQVVAVSLVATSYDGYAYDNADGNVYTRLVPDNAWSETGITWNTRPAASSDDLGSWLLWNRNGQYTTQVGINSSPKLVAPVQQALESDGMISLRLDSPGYRTLYHSREYTNTEVRWPQLIVSYFVPPPCPTTEGVSAPTQVVLEPEADTYVLSANPGTNYGNDSKLYVDSAKGEAYLRFNLGSIPAGSHIASVRLEALAFDGSAAGGDGSVYAHLVPDDTWSETAMTWNNRPPVNGSDLGSWWLWYGNSTPKPLQLGVNYDPKLKAPVQQALDSDGLISFRLRTPGYHTVYRSREYSVASERPRLVVSYFGPADPQVTSHLEAASFFPVADTSVWMSNPNANAGTSMGLTVDRDDAETFLRFNLAELPANVQVASVALVTTSTGGDVTAGADGNVYTRWVPNNAWSETGLTWNTRPSAFSCELGSWQFPNRSVPYITQAGVNASPLLVPVVQEALSMDGLLSLRLDSPGSRSTYDSREYSNTSARWPRLIVYYSLPTATP</sequence>
<keyword evidence="2" id="KW-0964">Secreted</keyword>
<reference evidence="5 6" key="1">
    <citation type="submission" date="2020-05" db="EMBL/GenBank/DDBJ databases">
        <authorList>
            <person name="Whitworth D."/>
        </authorList>
    </citation>
    <scope>NUCLEOTIDE SEQUENCE [LARGE SCALE GENOMIC DNA]</scope>
    <source>
        <strain evidence="5 6">AB043B</strain>
    </source>
</reference>
<dbReference type="InterPro" id="IPR055372">
    <property type="entry name" value="CBM96"/>
</dbReference>
<comment type="caution">
    <text evidence="5">The sequence shown here is derived from an EMBL/GenBank/DDBJ whole genome shotgun (WGS) entry which is preliminary data.</text>
</comment>
<evidence type="ECO:0000313" key="5">
    <source>
        <dbReference type="EMBL" id="NOK33946.1"/>
    </source>
</evidence>
<evidence type="ECO:0000256" key="1">
    <source>
        <dbReference type="ARBA" id="ARBA00004613"/>
    </source>
</evidence>
<dbReference type="RefSeq" id="WP_171434815.1">
    <property type="nucleotide sequence ID" value="NZ_JABFJV010000052.1"/>
</dbReference>
<dbReference type="Proteomes" id="UP000563426">
    <property type="component" value="Unassembled WGS sequence"/>
</dbReference>
<dbReference type="EMBL" id="JABFJV010000052">
    <property type="protein sequence ID" value="NOK33946.1"/>
    <property type="molecule type" value="Genomic_DNA"/>
</dbReference>
<keyword evidence="3" id="KW-0732">Signal</keyword>
<feature type="domain" description="Carbohydrate-binding module family 96" evidence="4">
    <location>
        <begin position="239"/>
        <end position="406"/>
    </location>
</feature>
<dbReference type="AlphaFoldDB" id="A0A7Y4KHR5"/>
<evidence type="ECO:0000313" key="6">
    <source>
        <dbReference type="Proteomes" id="UP000563426"/>
    </source>
</evidence>
<name>A0A7Y4KHR5_9BACT</name>
<feature type="domain" description="Carbohydrate-binding module family 96" evidence="4">
    <location>
        <begin position="58"/>
        <end position="223"/>
    </location>
</feature>